<keyword evidence="5 8" id="KW-0418">Kinase</keyword>
<dbReference type="EMBL" id="JAEHFW010000001">
    <property type="protein sequence ID" value="MBK0378151.1"/>
    <property type="molecule type" value="Genomic_DNA"/>
</dbReference>
<accession>A0A934PR92</accession>
<dbReference type="Pfam" id="PF00512">
    <property type="entry name" value="HisKA"/>
    <property type="match status" value="1"/>
</dbReference>
<dbReference type="InterPro" id="IPR004358">
    <property type="entry name" value="Sig_transdc_His_kin-like_C"/>
</dbReference>
<dbReference type="SUPFAM" id="SSF55874">
    <property type="entry name" value="ATPase domain of HSP90 chaperone/DNA topoisomerase II/histidine kinase"/>
    <property type="match status" value="1"/>
</dbReference>
<dbReference type="Gene3D" id="3.30.450.40">
    <property type="match status" value="1"/>
</dbReference>
<dbReference type="PANTHER" id="PTHR43711:SF1">
    <property type="entry name" value="HISTIDINE KINASE 1"/>
    <property type="match status" value="1"/>
</dbReference>
<dbReference type="Gene3D" id="1.10.287.130">
    <property type="match status" value="1"/>
</dbReference>
<evidence type="ECO:0000256" key="5">
    <source>
        <dbReference type="ARBA" id="ARBA00022777"/>
    </source>
</evidence>
<evidence type="ECO:0000256" key="1">
    <source>
        <dbReference type="ARBA" id="ARBA00000085"/>
    </source>
</evidence>
<dbReference type="InterPro" id="IPR036097">
    <property type="entry name" value="HisK_dim/P_sf"/>
</dbReference>
<dbReference type="GO" id="GO:0000155">
    <property type="term" value="F:phosphorelay sensor kinase activity"/>
    <property type="evidence" value="ECO:0007669"/>
    <property type="project" value="InterPro"/>
</dbReference>
<evidence type="ECO:0000256" key="6">
    <source>
        <dbReference type="ARBA" id="ARBA00023012"/>
    </source>
</evidence>
<dbReference type="AlphaFoldDB" id="A0A934PR92"/>
<dbReference type="InterPro" id="IPR003594">
    <property type="entry name" value="HATPase_dom"/>
</dbReference>
<evidence type="ECO:0000256" key="3">
    <source>
        <dbReference type="ARBA" id="ARBA00022553"/>
    </source>
</evidence>
<evidence type="ECO:0000256" key="4">
    <source>
        <dbReference type="ARBA" id="ARBA00022679"/>
    </source>
</evidence>
<dbReference type="PRINTS" id="PR00344">
    <property type="entry name" value="BCTRLSENSOR"/>
</dbReference>
<dbReference type="EC" id="2.7.13.3" evidence="2"/>
<evidence type="ECO:0000313" key="9">
    <source>
        <dbReference type="Proteomes" id="UP000613193"/>
    </source>
</evidence>
<comment type="catalytic activity">
    <reaction evidence="1">
        <text>ATP + protein L-histidine = ADP + protein N-phospho-L-histidine.</text>
        <dbReference type="EC" id="2.7.13.3"/>
    </reaction>
</comment>
<dbReference type="CDD" id="cd00075">
    <property type="entry name" value="HATPase"/>
    <property type="match status" value="1"/>
</dbReference>
<dbReference type="InterPro" id="IPR050736">
    <property type="entry name" value="Sensor_HK_Regulatory"/>
</dbReference>
<dbReference type="Gene3D" id="3.30.565.10">
    <property type="entry name" value="Histidine kinase-like ATPase, C-terminal domain"/>
    <property type="match status" value="1"/>
</dbReference>
<dbReference type="InterPro" id="IPR005467">
    <property type="entry name" value="His_kinase_dom"/>
</dbReference>
<feature type="domain" description="Histidine kinase" evidence="7">
    <location>
        <begin position="184"/>
        <end position="394"/>
    </location>
</feature>
<sequence>MITRTANNILFDIAAVGQIPIVTDMLEIICKTTGMGFAAIARVTDQKWVACAVHDQINFGLKPGGELILETTICNEIRQSGELVVIDDVSTDEIYACHHTPTQYGFKSYISVPIYLKDKSFFGTLCAIDPNPAHVNSREIIGMFKFYADLLSFHLDASKRLEISESELIEEKQTAELRDQFIAILGHDLRNPVGAVNNVAQLMLRMPLDDRMKRLANIIKDASFRMNELIENVLDFARGRLGEGINLERSTENALQDKLSQVIAELELVWPENTIEADFDISHPVYCDSKRIAQLFSNLLGNALTHGKKDEPVKVKAVTNSDGFELKVVNYGQKIPGNVLKKLFQPFSRGEIKPGQQGLGLGLYISSEIAKAHGGRIAVKTTETETSFKLLIPA</sequence>
<dbReference type="InterPro" id="IPR003018">
    <property type="entry name" value="GAF"/>
</dbReference>
<dbReference type="SUPFAM" id="SSF55781">
    <property type="entry name" value="GAF domain-like"/>
    <property type="match status" value="1"/>
</dbReference>
<gene>
    <name evidence="8" type="ORF">I5M19_02470</name>
</gene>
<name>A0A934PR92_9SPHI</name>
<organism evidence="8 9">
    <name type="scientific">Mucilaginibacter segetis</name>
    <dbReference type="NCBI Taxonomy" id="2793071"/>
    <lineage>
        <taxon>Bacteria</taxon>
        <taxon>Pseudomonadati</taxon>
        <taxon>Bacteroidota</taxon>
        <taxon>Sphingobacteriia</taxon>
        <taxon>Sphingobacteriales</taxon>
        <taxon>Sphingobacteriaceae</taxon>
        <taxon>Mucilaginibacter</taxon>
    </lineage>
</organism>
<dbReference type="InterPro" id="IPR036890">
    <property type="entry name" value="HATPase_C_sf"/>
</dbReference>
<dbReference type="SMART" id="SM00388">
    <property type="entry name" value="HisKA"/>
    <property type="match status" value="1"/>
</dbReference>
<dbReference type="PROSITE" id="PS50109">
    <property type="entry name" value="HIS_KIN"/>
    <property type="match status" value="1"/>
</dbReference>
<dbReference type="Proteomes" id="UP000613193">
    <property type="component" value="Unassembled WGS sequence"/>
</dbReference>
<keyword evidence="4" id="KW-0808">Transferase</keyword>
<keyword evidence="3" id="KW-0597">Phosphoprotein</keyword>
<keyword evidence="9" id="KW-1185">Reference proteome</keyword>
<dbReference type="SMART" id="SM00065">
    <property type="entry name" value="GAF"/>
    <property type="match status" value="1"/>
</dbReference>
<dbReference type="InterPro" id="IPR029016">
    <property type="entry name" value="GAF-like_dom_sf"/>
</dbReference>
<dbReference type="Pfam" id="PF02518">
    <property type="entry name" value="HATPase_c"/>
    <property type="match status" value="1"/>
</dbReference>
<proteinExistence type="predicted"/>
<dbReference type="InterPro" id="IPR003661">
    <property type="entry name" value="HisK_dim/P_dom"/>
</dbReference>
<dbReference type="PANTHER" id="PTHR43711">
    <property type="entry name" value="TWO-COMPONENT HISTIDINE KINASE"/>
    <property type="match status" value="1"/>
</dbReference>
<evidence type="ECO:0000313" key="8">
    <source>
        <dbReference type="EMBL" id="MBK0378151.1"/>
    </source>
</evidence>
<evidence type="ECO:0000259" key="7">
    <source>
        <dbReference type="PROSITE" id="PS50109"/>
    </source>
</evidence>
<reference evidence="8" key="1">
    <citation type="submission" date="2020-12" db="EMBL/GenBank/DDBJ databases">
        <title>Bacterial novel species Mucilaginibacter sp. SD-g isolated from soil.</title>
        <authorList>
            <person name="Jung H.-Y."/>
        </authorList>
    </citation>
    <scope>NUCLEOTIDE SEQUENCE</scope>
    <source>
        <strain evidence="8">SD-g</strain>
    </source>
</reference>
<protein>
    <recommendedName>
        <fullName evidence="2">histidine kinase</fullName>
        <ecNumber evidence="2">2.7.13.3</ecNumber>
    </recommendedName>
</protein>
<dbReference type="SMART" id="SM00387">
    <property type="entry name" value="HATPase_c"/>
    <property type="match status" value="1"/>
</dbReference>
<comment type="caution">
    <text evidence="8">The sequence shown here is derived from an EMBL/GenBank/DDBJ whole genome shotgun (WGS) entry which is preliminary data.</text>
</comment>
<keyword evidence="6" id="KW-0902">Two-component regulatory system</keyword>
<dbReference type="RefSeq" id="WP_200063682.1">
    <property type="nucleotide sequence ID" value="NZ_JAEHFW010000001.1"/>
</dbReference>
<dbReference type="Pfam" id="PF01590">
    <property type="entry name" value="GAF"/>
    <property type="match status" value="1"/>
</dbReference>
<dbReference type="CDD" id="cd00082">
    <property type="entry name" value="HisKA"/>
    <property type="match status" value="1"/>
</dbReference>
<evidence type="ECO:0000256" key="2">
    <source>
        <dbReference type="ARBA" id="ARBA00012438"/>
    </source>
</evidence>
<dbReference type="SUPFAM" id="SSF47384">
    <property type="entry name" value="Homodimeric domain of signal transducing histidine kinase"/>
    <property type="match status" value="1"/>
</dbReference>